<dbReference type="InterPro" id="IPR020472">
    <property type="entry name" value="WD40_PAC1"/>
</dbReference>
<sequence length="613" mass="67114">SGRFVRASKFRHVFGQSSKKELCYENLKITKNAWDSNLIKANSKYIAVNWESSGGGAFAVIPVQETGKAPDKTSLFRGHTATILDVDFNPFDEQMIVSSSDDGRIAIWEIPADYSFHKYMNEDGDAIDVAPVKYLTGHSRKVGHVKFHPLAQNVLASSSLDYTVKIWNLESGKDEITLQHKDLVTCFEFNPNGTLLATTSRDKTIRIWDLATQKVIAEGPGHSGAKPSRICWLAEDRVVTTGFSRMSDRQVGIYDTADLSKPIGGYINIDSSSGVIMPVYDPATKILFLAGKGDGNIRYYEFAEDDLFELSAYQSTDAQRGFAVAPKYTVNVRENEIVRAYKTVQDSHIEPISFVVPRRAEIFQSDIYPDCPSKQAALTAEEFFAGKTVNGPILLSMQSLYDGSEPEFRPSTSSLPVKVTPPVETKKVAKEISVSPVQSKEPTPFSKGKSVDDLLNKPAVDDLLQKAQDLDGEEEKSEGEWGEEEVEIKKETPVEVKPAPVESKKESKKESPVESPVKATPTETKVVEKVSPVIEATPEPILALAAASPAPVTASPAPVTKGATTLKGNVDKLTILVEKLEAQIAKLTETAAEKDDRLAALETKIGELLKKSA</sequence>
<evidence type="ECO:0000256" key="9">
    <source>
        <dbReference type="RuleBase" id="RU280818"/>
    </source>
</evidence>
<dbReference type="GO" id="GO:0071846">
    <property type="term" value="P:actin filament debranching"/>
    <property type="evidence" value="ECO:0007669"/>
    <property type="project" value="EnsemblFungi"/>
</dbReference>
<reference evidence="14" key="1">
    <citation type="submission" date="2016-05" db="EMBL/GenBank/DDBJ databases">
        <title>Comparative genomics of biotechnologically important yeasts.</title>
        <authorList>
            <consortium name="DOE Joint Genome Institute"/>
            <person name="Riley R."/>
            <person name="Haridas S."/>
            <person name="Wolfe K.H."/>
            <person name="Lopes M.R."/>
            <person name="Hittinger C.T."/>
            <person name="Goker M."/>
            <person name="Salamov A."/>
            <person name="Wisecaver J."/>
            <person name="Long T.M."/>
            <person name="Aerts A.L."/>
            <person name="Barry K."/>
            <person name="Choi C."/>
            <person name="Clum A."/>
            <person name="Coughlan A.Y."/>
            <person name="Deshpande S."/>
            <person name="Douglass A.P."/>
            <person name="Hanson S.J."/>
            <person name="Klenk H.-P."/>
            <person name="Labutti K."/>
            <person name="Lapidus A."/>
            <person name="Lindquist E."/>
            <person name="Lipzen A."/>
            <person name="Meier-Kolthoff J.P."/>
            <person name="Ohm R.A."/>
            <person name="Otillar R.P."/>
            <person name="Pangilinan J."/>
            <person name="Peng Y."/>
            <person name="Rokas A."/>
            <person name="Rosa C.A."/>
            <person name="Scheuner C."/>
            <person name="Sibirny A.A."/>
            <person name="Slot J.C."/>
            <person name="Stielow J.B."/>
            <person name="Sun H."/>
            <person name="Kurtzman C.P."/>
            <person name="Blackwell M."/>
            <person name="Grigoriev I.V."/>
            <person name="Jeffries T.W."/>
        </authorList>
    </citation>
    <scope>NUCLEOTIDE SEQUENCE [LARGE SCALE GENOMIC DNA]</scope>
    <source>
        <strain evidence="14">NRRL Y-12698</strain>
    </source>
</reference>
<dbReference type="AlphaFoldDB" id="A0A1E3QI20"/>
<dbReference type="PRINTS" id="PR00320">
    <property type="entry name" value="GPROTEINBRPT"/>
</dbReference>
<dbReference type="GO" id="GO:0007017">
    <property type="term" value="P:microtubule-based process"/>
    <property type="evidence" value="ECO:0007669"/>
    <property type="project" value="EnsemblFungi"/>
</dbReference>
<feature type="coiled-coil region" evidence="10">
    <location>
        <begin position="563"/>
        <end position="611"/>
    </location>
</feature>
<dbReference type="Gene3D" id="2.130.10.10">
    <property type="entry name" value="YVTN repeat-like/Quinoprotein amine dehydrogenase"/>
    <property type="match status" value="1"/>
</dbReference>
<dbReference type="PROSITE" id="PS50082">
    <property type="entry name" value="WD_REPEATS_2"/>
    <property type="match status" value="3"/>
</dbReference>
<dbReference type="GO" id="GO:0008017">
    <property type="term" value="F:microtubule binding"/>
    <property type="evidence" value="ECO:0007669"/>
    <property type="project" value="EnsemblFungi"/>
</dbReference>
<dbReference type="GO" id="GO:0051666">
    <property type="term" value="P:actin cortical patch localization"/>
    <property type="evidence" value="ECO:0007669"/>
    <property type="project" value="EnsemblFungi"/>
</dbReference>
<evidence type="ECO:0000256" key="1">
    <source>
        <dbReference type="ARBA" id="ARBA00009482"/>
    </source>
</evidence>
<feature type="repeat" description="WD" evidence="8">
    <location>
        <begin position="76"/>
        <end position="110"/>
    </location>
</feature>
<dbReference type="SMART" id="SM01167">
    <property type="entry name" value="DUF1900"/>
    <property type="match status" value="1"/>
</dbReference>
<keyword evidence="4 9" id="KW-0677">Repeat</keyword>
<proteinExistence type="inferred from homology"/>
<feature type="non-terminal residue" evidence="13">
    <location>
        <position position="1"/>
    </location>
</feature>
<dbReference type="GO" id="GO:0030479">
    <property type="term" value="C:actin cortical patch"/>
    <property type="evidence" value="ECO:0007669"/>
    <property type="project" value="EnsemblFungi"/>
</dbReference>
<dbReference type="GeneID" id="30147854"/>
<dbReference type="Pfam" id="PF16300">
    <property type="entry name" value="WD40_4"/>
    <property type="match status" value="1"/>
</dbReference>
<evidence type="ECO:0000256" key="4">
    <source>
        <dbReference type="ARBA" id="ARBA00022737"/>
    </source>
</evidence>
<keyword evidence="5 10" id="KW-0175">Coiled coil</keyword>
<comment type="subunit">
    <text evidence="7">Binds to F-actin.</text>
</comment>
<keyword evidence="2" id="KW-0597">Phosphoprotein</keyword>
<dbReference type="InterPro" id="IPR015943">
    <property type="entry name" value="WD40/YVTN_repeat-like_dom_sf"/>
</dbReference>
<keyword evidence="3 8" id="KW-0853">WD repeat</keyword>
<dbReference type="GO" id="GO:0030139">
    <property type="term" value="C:endocytic vesicle"/>
    <property type="evidence" value="ECO:0007669"/>
    <property type="project" value="EnsemblFungi"/>
</dbReference>
<dbReference type="FunFam" id="2.130.10.10:FF:000197">
    <property type="entry name" value="Coronin"/>
    <property type="match status" value="1"/>
</dbReference>
<dbReference type="GO" id="GO:0007015">
    <property type="term" value="P:actin filament organization"/>
    <property type="evidence" value="ECO:0007669"/>
    <property type="project" value="EnsemblFungi"/>
</dbReference>
<keyword evidence="6" id="KW-0009">Actin-binding</keyword>
<name>A0A1E3QI20_9ASCO</name>
<dbReference type="PROSITE" id="PS00678">
    <property type="entry name" value="WD_REPEATS_1"/>
    <property type="match status" value="3"/>
</dbReference>
<feature type="compositionally biased region" description="Basic and acidic residues" evidence="11">
    <location>
        <begin position="502"/>
        <end position="512"/>
    </location>
</feature>
<evidence type="ECO:0000256" key="5">
    <source>
        <dbReference type="ARBA" id="ARBA00023054"/>
    </source>
</evidence>
<comment type="similarity">
    <text evidence="1 9">Belongs to the WD repeat coronin family.</text>
</comment>
<keyword evidence="14" id="KW-1185">Reference proteome</keyword>
<feature type="compositionally biased region" description="Acidic residues" evidence="11">
    <location>
        <begin position="470"/>
        <end position="486"/>
    </location>
</feature>
<evidence type="ECO:0000256" key="10">
    <source>
        <dbReference type="SAM" id="Coils"/>
    </source>
</evidence>
<evidence type="ECO:0000313" key="13">
    <source>
        <dbReference type="EMBL" id="ODQ77345.1"/>
    </source>
</evidence>
<evidence type="ECO:0000256" key="2">
    <source>
        <dbReference type="ARBA" id="ARBA00022553"/>
    </source>
</evidence>
<feature type="repeat" description="WD" evidence="8">
    <location>
        <begin position="177"/>
        <end position="218"/>
    </location>
</feature>
<organism evidence="13 14">
    <name type="scientific">Babjeviella inositovora NRRL Y-12698</name>
    <dbReference type="NCBI Taxonomy" id="984486"/>
    <lineage>
        <taxon>Eukaryota</taxon>
        <taxon>Fungi</taxon>
        <taxon>Dikarya</taxon>
        <taxon>Ascomycota</taxon>
        <taxon>Saccharomycotina</taxon>
        <taxon>Pichiomycetes</taxon>
        <taxon>Serinales incertae sedis</taxon>
        <taxon>Babjeviella</taxon>
    </lineage>
</organism>
<evidence type="ECO:0000313" key="14">
    <source>
        <dbReference type="Proteomes" id="UP000094336"/>
    </source>
</evidence>
<gene>
    <name evidence="13" type="ORF">BABINDRAFT_163603</name>
</gene>
<evidence type="ECO:0000256" key="6">
    <source>
        <dbReference type="ARBA" id="ARBA00023203"/>
    </source>
</evidence>
<evidence type="ECO:0000259" key="12">
    <source>
        <dbReference type="SMART" id="SM01166"/>
    </source>
</evidence>
<protein>
    <recommendedName>
        <fullName evidence="9">Coronin</fullName>
    </recommendedName>
</protein>
<evidence type="ECO:0000256" key="7">
    <source>
        <dbReference type="ARBA" id="ARBA00062568"/>
    </source>
</evidence>
<evidence type="ECO:0000256" key="3">
    <source>
        <dbReference type="ARBA" id="ARBA00022574"/>
    </source>
</evidence>
<dbReference type="InterPro" id="IPR015505">
    <property type="entry name" value="Coronin"/>
</dbReference>
<dbReference type="SUPFAM" id="SSF50978">
    <property type="entry name" value="WD40 repeat-like"/>
    <property type="match status" value="1"/>
</dbReference>
<dbReference type="RefSeq" id="XP_018982673.1">
    <property type="nucleotide sequence ID" value="XM_019130001.1"/>
</dbReference>
<dbReference type="GO" id="GO:0034316">
    <property type="term" value="P:negative regulation of Arp2/3 complex-mediated actin nucleation"/>
    <property type="evidence" value="ECO:0007669"/>
    <property type="project" value="EnsemblFungi"/>
</dbReference>
<dbReference type="PANTHER" id="PTHR10856">
    <property type="entry name" value="CORONIN"/>
    <property type="match status" value="1"/>
</dbReference>
<feature type="repeat" description="WD" evidence="8">
    <location>
        <begin position="135"/>
        <end position="177"/>
    </location>
</feature>
<dbReference type="GO" id="GO:0110085">
    <property type="term" value="C:mitotic actomyosin contractile ring"/>
    <property type="evidence" value="ECO:0007669"/>
    <property type="project" value="EnsemblFungi"/>
</dbReference>
<evidence type="ECO:0000256" key="8">
    <source>
        <dbReference type="PROSITE-ProRule" id="PRU00221"/>
    </source>
</evidence>
<dbReference type="GO" id="GO:2000601">
    <property type="term" value="P:positive regulation of Arp2/3 complex-mediated actin nucleation"/>
    <property type="evidence" value="ECO:0007669"/>
    <property type="project" value="EnsemblFungi"/>
</dbReference>
<feature type="domain" description="DUF1899" evidence="12">
    <location>
        <begin position="3"/>
        <end position="67"/>
    </location>
</feature>
<dbReference type="STRING" id="984486.A0A1E3QI20"/>
<dbReference type="OrthoDB" id="1850764at2759"/>
<dbReference type="SMART" id="SM00320">
    <property type="entry name" value="WD40"/>
    <property type="match status" value="4"/>
</dbReference>
<accession>A0A1E3QI20</accession>
<evidence type="ECO:0000256" key="11">
    <source>
        <dbReference type="SAM" id="MobiDB-lite"/>
    </source>
</evidence>
<dbReference type="GO" id="GO:0051015">
    <property type="term" value="F:actin filament binding"/>
    <property type="evidence" value="ECO:0007669"/>
    <property type="project" value="EnsemblFungi"/>
</dbReference>
<dbReference type="InterPro" id="IPR019775">
    <property type="entry name" value="WD40_repeat_CS"/>
</dbReference>
<dbReference type="SMART" id="SM01166">
    <property type="entry name" value="DUF1899"/>
    <property type="match status" value="1"/>
</dbReference>
<dbReference type="Proteomes" id="UP000094336">
    <property type="component" value="Unassembled WGS sequence"/>
</dbReference>
<dbReference type="Pfam" id="PF08953">
    <property type="entry name" value="DUF1899"/>
    <property type="match status" value="1"/>
</dbReference>
<feature type="region of interest" description="Disordered" evidence="11">
    <location>
        <begin position="431"/>
        <end position="454"/>
    </location>
</feature>
<dbReference type="GO" id="GO:0030674">
    <property type="term" value="F:protein-macromolecule adaptor activity"/>
    <property type="evidence" value="ECO:0007669"/>
    <property type="project" value="EnsemblFungi"/>
</dbReference>
<dbReference type="Pfam" id="PF00400">
    <property type="entry name" value="WD40"/>
    <property type="match status" value="3"/>
</dbReference>
<dbReference type="PROSITE" id="PS50294">
    <property type="entry name" value="WD_REPEATS_REGION"/>
    <property type="match status" value="3"/>
</dbReference>
<dbReference type="PANTHER" id="PTHR10856:SF0">
    <property type="entry name" value="CORONIN"/>
    <property type="match status" value="1"/>
</dbReference>
<dbReference type="InterPro" id="IPR015048">
    <property type="entry name" value="DUF1899"/>
</dbReference>
<dbReference type="GO" id="GO:0071933">
    <property type="term" value="F:Arp2/3 complex binding"/>
    <property type="evidence" value="ECO:0007669"/>
    <property type="project" value="EnsemblFungi"/>
</dbReference>
<dbReference type="InterPro" id="IPR001680">
    <property type="entry name" value="WD40_rpt"/>
</dbReference>
<dbReference type="GO" id="GO:1990819">
    <property type="term" value="C:mating projection actin fusion focus"/>
    <property type="evidence" value="ECO:0007669"/>
    <property type="project" value="EnsemblFungi"/>
</dbReference>
<dbReference type="EMBL" id="KV454441">
    <property type="protein sequence ID" value="ODQ77345.1"/>
    <property type="molecule type" value="Genomic_DNA"/>
</dbReference>
<feature type="region of interest" description="Disordered" evidence="11">
    <location>
        <begin position="469"/>
        <end position="524"/>
    </location>
</feature>
<dbReference type="InterPro" id="IPR036322">
    <property type="entry name" value="WD40_repeat_dom_sf"/>
</dbReference>